<dbReference type="EMBL" id="JAATNW010000005">
    <property type="protein sequence ID" value="NMH60464.1"/>
    <property type="molecule type" value="Genomic_DNA"/>
</dbReference>
<evidence type="ECO:0000256" key="1">
    <source>
        <dbReference type="SAM" id="Coils"/>
    </source>
</evidence>
<name>A0ABX1R1X1_9ALTE</name>
<dbReference type="CDD" id="cd00118">
    <property type="entry name" value="LysM"/>
    <property type="match status" value="1"/>
</dbReference>
<sequence length="253" mass="28644">MLKVKKSSLKNSIVAALGLTALAGCAGNGDAEDRFAANCDTATMAELKELNEALTNAIRTEVVIWEPAEAIVVQNELEAAIQNCDPNASPALIARAEKEVEIYERKVKEAEDQRLAKEREQKENERYLEMAEKEWNKVQTYDNLSDDQQEMKSEGKTALDNDQGRESYQILSSLNSELRDRVEEYVVQEGDTLWDIAARTQIYGNPWQWPAIHDENRQEITNPDLIYLGQKLMIDKNAEQTQLTAQAKQNNLL</sequence>
<dbReference type="PANTHER" id="PTHR34700:SF4">
    <property type="entry name" value="PHAGE-LIKE ELEMENT PBSX PROTEIN XKDP"/>
    <property type="match status" value="1"/>
</dbReference>
<gene>
    <name evidence="4" type="ORF">HCJ96_10565</name>
</gene>
<dbReference type="Pfam" id="PF01476">
    <property type="entry name" value="LysM"/>
    <property type="match status" value="1"/>
</dbReference>
<evidence type="ECO:0000256" key="2">
    <source>
        <dbReference type="SAM" id="SignalP"/>
    </source>
</evidence>
<feature type="domain" description="LysM" evidence="3">
    <location>
        <begin position="183"/>
        <end position="234"/>
    </location>
</feature>
<dbReference type="Proteomes" id="UP000709336">
    <property type="component" value="Unassembled WGS sequence"/>
</dbReference>
<evidence type="ECO:0000313" key="4">
    <source>
        <dbReference type="EMBL" id="NMH60464.1"/>
    </source>
</evidence>
<keyword evidence="2" id="KW-0732">Signal</keyword>
<protein>
    <submittedName>
        <fullName evidence="4">LysM peptidoglycan-binding domain-containing protein</fullName>
    </submittedName>
</protein>
<dbReference type="InterPro" id="IPR018392">
    <property type="entry name" value="LysM"/>
</dbReference>
<dbReference type="SMART" id="SM00257">
    <property type="entry name" value="LysM"/>
    <property type="match status" value="1"/>
</dbReference>
<dbReference type="PROSITE" id="PS51257">
    <property type="entry name" value="PROKAR_LIPOPROTEIN"/>
    <property type="match status" value="1"/>
</dbReference>
<feature type="chain" id="PRO_5045854112" evidence="2">
    <location>
        <begin position="27"/>
        <end position="253"/>
    </location>
</feature>
<feature type="signal peptide" evidence="2">
    <location>
        <begin position="1"/>
        <end position="26"/>
    </location>
</feature>
<evidence type="ECO:0000259" key="3">
    <source>
        <dbReference type="PROSITE" id="PS51782"/>
    </source>
</evidence>
<dbReference type="Gene3D" id="3.10.350.10">
    <property type="entry name" value="LysM domain"/>
    <property type="match status" value="1"/>
</dbReference>
<accession>A0ABX1R1X1</accession>
<feature type="coiled-coil region" evidence="1">
    <location>
        <begin position="93"/>
        <end position="130"/>
    </location>
</feature>
<comment type="caution">
    <text evidence="4">The sequence shown here is derived from an EMBL/GenBank/DDBJ whole genome shotgun (WGS) entry which is preliminary data.</text>
</comment>
<evidence type="ECO:0000313" key="5">
    <source>
        <dbReference type="Proteomes" id="UP000709336"/>
    </source>
</evidence>
<dbReference type="SUPFAM" id="SSF54106">
    <property type="entry name" value="LysM domain"/>
    <property type="match status" value="1"/>
</dbReference>
<reference evidence="4 5" key="1">
    <citation type="submission" date="2020-03" db="EMBL/GenBank/DDBJ databases">
        <title>Alteromonas ponticola sp. nov., isolated from seawater.</title>
        <authorList>
            <person name="Yoon J.-H."/>
            <person name="Kim Y.-O."/>
        </authorList>
    </citation>
    <scope>NUCLEOTIDE SEQUENCE [LARGE SCALE GENOMIC DNA]</scope>
    <source>
        <strain evidence="4 5">MYP5</strain>
    </source>
</reference>
<keyword evidence="5" id="KW-1185">Reference proteome</keyword>
<dbReference type="InterPro" id="IPR036779">
    <property type="entry name" value="LysM_dom_sf"/>
</dbReference>
<dbReference type="InterPro" id="IPR052196">
    <property type="entry name" value="Bact_Kbp"/>
</dbReference>
<proteinExistence type="predicted"/>
<organism evidence="4 5">
    <name type="scientific">Alteromonas ponticola</name>
    <dbReference type="NCBI Taxonomy" id="2720613"/>
    <lineage>
        <taxon>Bacteria</taxon>
        <taxon>Pseudomonadati</taxon>
        <taxon>Pseudomonadota</taxon>
        <taxon>Gammaproteobacteria</taxon>
        <taxon>Alteromonadales</taxon>
        <taxon>Alteromonadaceae</taxon>
        <taxon>Alteromonas/Salinimonas group</taxon>
        <taxon>Alteromonas</taxon>
    </lineage>
</organism>
<dbReference type="RefSeq" id="WP_169211020.1">
    <property type="nucleotide sequence ID" value="NZ_JAATNW010000005.1"/>
</dbReference>
<keyword evidence="1" id="KW-0175">Coiled coil</keyword>
<dbReference type="PANTHER" id="PTHR34700">
    <property type="entry name" value="POTASSIUM BINDING PROTEIN KBP"/>
    <property type="match status" value="1"/>
</dbReference>
<dbReference type="PROSITE" id="PS51782">
    <property type="entry name" value="LYSM"/>
    <property type="match status" value="1"/>
</dbReference>